<evidence type="ECO:0000313" key="2">
    <source>
        <dbReference type="EMBL" id="CAB1127682.1"/>
    </source>
</evidence>
<dbReference type="InterPro" id="IPR050194">
    <property type="entry name" value="Glycosyltransferase_grp1"/>
</dbReference>
<dbReference type="Proteomes" id="UP000503399">
    <property type="component" value="Chromosome"/>
</dbReference>
<dbReference type="GO" id="GO:0016757">
    <property type="term" value="F:glycosyltransferase activity"/>
    <property type="evidence" value="ECO:0007669"/>
    <property type="project" value="TreeGrafter"/>
</dbReference>
<keyword evidence="3" id="KW-1185">Reference proteome</keyword>
<sequence>MDRPRVVPVRHLLRYPVAEPGGVSSMLPAWVAWANRQGTDTAWVDPPSAAGEPAPVWIRRYAARLAHLSGPVLAHAHHPWAALAWTAAWGTGPAVLTVHGVTDLGAGAALLLREAAAGAGVVTVPSRALAARLATWGIRARMLPNAYDTRRFVPLPEALPWPPLRLVVVARLVPEKGVDTALEAAARLEAAGRTVRLDIVGDGPLRPQLEGLGRRLGLGGRVRFHGFSPRPEQWLCRAHILLLPSRAEAFGNVIVEAGACGVPAVASRTGGIPEQVQDGITGLLVPPDNPDALAAAVLRLAADRRAWEGMRRAARRQALRFDLDVVLPRWQDLYRSLGASVSAGGQAP</sequence>
<dbReference type="CDD" id="cd03801">
    <property type="entry name" value="GT4_PimA-like"/>
    <property type="match status" value="1"/>
</dbReference>
<evidence type="ECO:0000259" key="1">
    <source>
        <dbReference type="Pfam" id="PF13439"/>
    </source>
</evidence>
<organism evidence="2 3">
    <name type="scientific">Candidatus Hydrogenisulfobacillus filiaventi</name>
    <dbReference type="NCBI Taxonomy" id="2707344"/>
    <lineage>
        <taxon>Bacteria</taxon>
        <taxon>Bacillati</taxon>
        <taxon>Bacillota</taxon>
        <taxon>Clostridia</taxon>
        <taxon>Eubacteriales</taxon>
        <taxon>Clostridiales Family XVII. Incertae Sedis</taxon>
        <taxon>Candidatus Hydrogenisulfobacillus</taxon>
    </lineage>
</organism>
<dbReference type="Gene3D" id="3.40.50.2000">
    <property type="entry name" value="Glycogen Phosphorylase B"/>
    <property type="match status" value="2"/>
</dbReference>
<dbReference type="EMBL" id="LR778114">
    <property type="protein sequence ID" value="CAB1127682.1"/>
    <property type="molecule type" value="Genomic_DNA"/>
</dbReference>
<dbReference type="Pfam" id="PF13439">
    <property type="entry name" value="Glyco_transf_4"/>
    <property type="match status" value="1"/>
</dbReference>
<protein>
    <submittedName>
        <fullName evidence="2">Putative Glycosyl transferase</fullName>
    </submittedName>
</protein>
<gene>
    <name evidence="2" type="ORF">R50_0176</name>
</gene>
<feature type="domain" description="Glycosyltransferase subfamily 4-like N-terminal" evidence="1">
    <location>
        <begin position="44"/>
        <end position="151"/>
    </location>
</feature>
<reference evidence="2 3" key="1">
    <citation type="submission" date="2020-02" db="EMBL/GenBank/DDBJ databases">
        <authorList>
            <person name="Hogendoorn C."/>
        </authorList>
    </citation>
    <scope>NUCLEOTIDE SEQUENCE [LARGE SCALE GENOMIC DNA]</scope>
    <source>
        <strain evidence="2">R501</strain>
    </source>
</reference>
<dbReference type="InterPro" id="IPR028098">
    <property type="entry name" value="Glyco_trans_4-like_N"/>
</dbReference>
<dbReference type="PANTHER" id="PTHR45947">
    <property type="entry name" value="SULFOQUINOVOSYL TRANSFERASE SQD2"/>
    <property type="match status" value="1"/>
</dbReference>
<accession>A0A6F8ZE02</accession>
<dbReference type="PANTHER" id="PTHR45947:SF3">
    <property type="entry name" value="SULFOQUINOVOSYL TRANSFERASE SQD2"/>
    <property type="match status" value="1"/>
</dbReference>
<proteinExistence type="predicted"/>
<dbReference type="AlphaFoldDB" id="A0A6F8ZE02"/>
<keyword evidence="2" id="KW-0808">Transferase</keyword>
<dbReference type="SUPFAM" id="SSF53756">
    <property type="entry name" value="UDP-Glycosyltransferase/glycogen phosphorylase"/>
    <property type="match status" value="1"/>
</dbReference>
<dbReference type="Pfam" id="PF13692">
    <property type="entry name" value="Glyco_trans_1_4"/>
    <property type="match status" value="1"/>
</dbReference>
<dbReference type="KEGG" id="hfv:R50_0176"/>
<name>A0A6F8ZE02_9FIRM</name>
<evidence type="ECO:0000313" key="3">
    <source>
        <dbReference type="Proteomes" id="UP000503399"/>
    </source>
</evidence>